<keyword evidence="1" id="KW-0472">Membrane</keyword>
<name>A0A6J4RKY7_9ACTN</name>
<dbReference type="AlphaFoldDB" id="A0A6J4RKY7"/>
<reference evidence="2" key="1">
    <citation type="submission" date="2020-02" db="EMBL/GenBank/DDBJ databases">
        <authorList>
            <person name="Meier V. D."/>
        </authorList>
    </citation>
    <scope>NUCLEOTIDE SEQUENCE</scope>
    <source>
        <strain evidence="2">AVDCRST_MAG85</strain>
    </source>
</reference>
<feature type="transmembrane region" description="Helical" evidence="1">
    <location>
        <begin position="15"/>
        <end position="37"/>
    </location>
</feature>
<keyword evidence="1" id="KW-1133">Transmembrane helix</keyword>
<evidence type="ECO:0000256" key="1">
    <source>
        <dbReference type="SAM" id="Phobius"/>
    </source>
</evidence>
<feature type="transmembrane region" description="Helical" evidence="1">
    <location>
        <begin position="49"/>
        <end position="68"/>
    </location>
</feature>
<accession>A0A6J4RKY7</accession>
<organism evidence="2">
    <name type="scientific">uncultured Solirubrobacteraceae bacterium</name>
    <dbReference type="NCBI Taxonomy" id="1162706"/>
    <lineage>
        <taxon>Bacteria</taxon>
        <taxon>Bacillati</taxon>
        <taxon>Actinomycetota</taxon>
        <taxon>Thermoleophilia</taxon>
        <taxon>Solirubrobacterales</taxon>
        <taxon>Solirubrobacteraceae</taxon>
        <taxon>environmental samples</taxon>
    </lineage>
</organism>
<gene>
    <name evidence="2" type="ORF">AVDCRST_MAG85-337</name>
</gene>
<dbReference type="EMBL" id="CADCVT010000039">
    <property type="protein sequence ID" value="CAA9476224.1"/>
    <property type="molecule type" value="Genomic_DNA"/>
</dbReference>
<evidence type="ECO:0000313" key="2">
    <source>
        <dbReference type="EMBL" id="CAA9476224.1"/>
    </source>
</evidence>
<keyword evidence="1" id="KW-0812">Transmembrane</keyword>
<protein>
    <submittedName>
        <fullName evidence="2">Uncharacterized protein</fullName>
    </submittedName>
</protein>
<sequence length="84" mass="9030">MAASAREPEAARIEVFQGILLAAFGLTALPLLAYYALGRFVEGRAILAAAWLLSLAPLGVGLFFGWWWTLDLIACPYGSSECPL</sequence>
<proteinExistence type="predicted"/>